<accession>A0A1G8FBG3</accession>
<dbReference type="Pfam" id="PF06262">
    <property type="entry name" value="Zincin_1"/>
    <property type="match status" value="1"/>
</dbReference>
<dbReference type="SUPFAM" id="SSF55486">
    <property type="entry name" value="Metalloproteases ('zincins'), catalytic domain"/>
    <property type="match status" value="1"/>
</dbReference>
<evidence type="ECO:0000313" key="3">
    <source>
        <dbReference type="Proteomes" id="UP000183263"/>
    </source>
</evidence>
<keyword evidence="3" id="KW-1185">Reference proteome</keyword>
<proteinExistence type="predicted"/>
<dbReference type="CDD" id="cd12954">
    <property type="entry name" value="MMP_TTHA0227_like_1"/>
    <property type="match status" value="1"/>
</dbReference>
<keyword evidence="2" id="KW-0378">Hydrolase</keyword>
<dbReference type="EMBL" id="FNDN01000003">
    <property type="protein sequence ID" value="SDH79422.1"/>
    <property type="molecule type" value="Genomic_DNA"/>
</dbReference>
<keyword evidence="2" id="KW-0482">Metalloprotease</keyword>
<name>A0A1G8FBG3_9NOCA</name>
<dbReference type="RefSeq" id="WP_072736520.1">
    <property type="nucleotide sequence ID" value="NZ_CP048813.1"/>
</dbReference>
<gene>
    <name evidence="2" type="ORF">SAMN05444695_103232</name>
</gene>
<dbReference type="Proteomes" id="UP000183263">
    <property type="component" value="Unassembled WGS sequence"/>
</dbReference>
<reference evidence="2 3" key="1">
    <citation type="submission" date="2016-10" db="EMBL/GenBank/DDBJ databases">
        <authorList>
            <person name="de Groot N.N."/>
        </authorList>
    </citation>
    <scope>NUCLEOTIDE SEQUENCE [LARGE SCALE GENOMIC DNA]</scope>
    <source>
        <strain evidence="2 3">DSM 44892</strain>
    </source>
</reference>
<dbReference type="InterPro" id="IPR038555">
    <property type="entry name" value="Zincin_1_sf"/>
</dbReference>
<feature type="region of interest" description="Disordered" evidence="1">
    <location>
        <begin position="1"/>
        <end position="33"/>
    </location>
</feature>
<protein>
    <submittedName>
        <fullName evidence="2">Predicted Zn-dependent protease, minimal metalloprotease (MMP)-like domain</fullName>
    </submittedName>
</protein>
<dbReference type="Gene3D" id="3.30.2010.20">
    <property type="match status" value="1"/>
</dbReference>
<dbReference type="GO" id="GO:0006508">
    <property type="term" value="P:proteolysis"/>
    <property type="evidence" value="ECO:0007669"/>
    <property type="project" value="UniProtKB-KW"/>
</dbReference>
<dbReference type="AlphaFoldDB" id="A0A1G8FBG3"/>
<sequence>MPRGARRRPVTTRSAERRGRGIRGSVFPPEVPAHRSRAEKFDQLVLEAFAPIDERWRERLVKLDIAVDEVPKVRALDPDSVTWPPEVVADGPVPLSRLVPAGVDRHGATTRARIVLFRRPLEQRAGDPDDLTDLVHEVLVQQVGTYLGVEPDVIDPPPGDDE</sequence>
<keyword evidence="2" id="KW-0645">Protease</keyword>
<dbReference type="InterPro" id="IPR010428">
    <property type="entry name" value="Zincin_1"/>
</dbReference>
<dbReference type="OrthoDB" id="4966605at2"/>
<feature type="compositionally biased region" description="Basic residues" evidence="1">
    <location>
        <begin position="1"/>
        <end position="10"/>
    </location>
</feature>
<organism evidence="2 3">
    <name type="scientific">Rhodococcus triatomae</name>
    <dbReference type="NCBI Taxonomy" id="300028"/>
    <lineage>
        <taxon>Bacteria</taxon>
        <taxon>Bacillati</taxon>
        <taxon>Actinomycetota</taxon>
        <taxon>Actinomycetes</taxon>
        <taxon>Mycobacteriales</taxon>
        <taxon>Nocardiaceae</taxon>
        <taxon>Rhodococcus</taxon>
    </lineage>
</organism>
<dbReference type="GO" id="GO:0008237">
    <property type="term" value="F:metallopeptidase activity"/>
    <property type="evidence" value="ECO:0007669"/>
    <property type="project" value="UniProtKB-KW"/>
</dbReference>
<evidence type="ECO:0000256" key="1">
    <source>
        <dbReference type="SAM" id="MobiDB-lite"/>
    </source>
</evidence>
<evidence type="ECO:0000313" key="2">
    <source>
        <dbReference type="EMBL" id="SDH79422.1"/>
    </source>
</evidence>